<name>A0A835EV22_9POAL</name>
<keyword evidence="2" id="KW-1185">Reference proteome</keyword>
<comment type="caution">
    <text evidence="1">The sequence shown here is derived from an EMBL/GenBank/DDBJ whole genome shotgun (WGS) entry which is preliminary data.</text>
</comment>
<dbReference type="AlphaFoldDB" id="A0A835EV22"/>
<dbReference type="OrthoDB" id="696885at2759"/>
<accession>A0A835EV22</accession>
<dbReference type="EMBL" id="JACEFO010001753">
    <property type="protein sequence ID" value="KAF8711283.1"/>
    <property type="molecule type" value="Genomic_DNA"/>
</dbReference>
<proteinExistence type="predicted"/>
<sequence length="119" mass="12933">MATSTAEDSSPSWGDLLFDLICQISSHFHTATDYVRFHATCKPWRDTLPPATCRPAFLPWILPPQDATGHRKARCVFSSKSSRRAAAATEIIVPNRRWLIGADGGTSACLIDTATSSGI</sequence>
<reference evidence="1" key="1">
    <citation type="submission" date="2020-07" db="EMBL/GenBank/DDBJ databases">
        <title>Genome sequence and genetic diversity analysis of an under-domesticated orphan crop, white fonio (Digitaria exilis).</title>
        <authorList>
            <person name="Bennetzen J.L."/>
            <person name="Chen S."/>
            <person name="Ma X."/>
            <person name="Wang X."/>
            <person name="Yssel A.E.J."/>
            <person name="Chaluvadi S.R."/>
            <person name="Johnson M."/>
            <person name="Gangashetty P."/>
            <person name="Hamidou F."/>
            <person name="Sanogo M.D."/>
            <person name="Zwaenepoel A."/>
            <person name="Wallace J."/>
            <person name="Van De Peer Y."/>
            <person name="Van Deynze A."/>
        </authorList>
    </citation>
    <scope>NUCLEOTIDE SEQUENCE</scope>
    <source>
        <tissue evidence="1">Leaves</tissue>
    </source>
</reference>
<organism evidence="1 2">
    <name type="scientific">Digitaria exilis</name>
    <dbReference type="NCBI Taxonomy" id="1010633"/>
    <lineage>
        <taxon>Eukaryota</taxon>
        <taxon>Viridiplantae</taxon>
        <taxon>Streptophyta</taxon>
        <taxon>Embryophyta</taxon>
        <taxon>Tracheophyta</taxon>
        <taxon>Spermatophyta</taxon>
        <taxon>Magnoliopsida</taxon>
        <taxon>Liliopsida</taxon>
        <taxon>Poales</taxon>
        <taxon>Poaceae</taxon>
        <taxon>PACMAD clade</taxon>
        <taxon>Panicoideae</taxon>
        <taxon>Panicodae</taxon>
        <taxon>Paniceae</taxon>
        <taxon>Anthephorinae</taxon>
        <taxon>Digitaria</taxon>
    </lineage>
</organism>
<evidence type="ECO:0000313" key="1">
    <source>
        <dbReference type="EMBL" id="KAF8711283.1"/>
    </source>
</evidence>
<protein>
    <recommendedName>
        <fullName evidence="3">F-box domain-containing protein</fullName>
    </recommendedName>
</protein>
<gene>
    <name evidence="1" type="ORF">HU200_029304</name>
</gene>
<dbReference type="Proteomes" id="UP000636709">
    <property type="component" value="Unassembled WGS sequence"/>
</dbReference>
<evidence type="ECO:0008006" key="3">
    <source>
        <dbReference type="Google" id="ProtNLM"/>
    </source>
</evidence>
<evidence type="ECO:0000313" key="2">
    <source>
        <dbReference type="Proteomes" id="UP000636709"/>
    </source>
</evidence>